<reference evidence="2 3" key="1">
    <citation type="submission" date="2023-10" db="EMBL/GenBank/DDBJ databases">
        <title>Chromosome-scale genome assembly provides insights into flower coloration mechanisms of Canna indica.</title>
        <authorList>
            <person name="Li C."/>
        </authorList>
    </citation>
    <scope>NUCLEOTIDE SEQUENCE [LARGE SCALE GENOMIC DNA]</scope>
    <source>
        <tissue evidence="2">Flower</tissue>
    </source>
</reference>
<dbReference type="AlphaFoldDB" id="A0AAQ3JSR9"/>
<dbReference type="Pfam" id="PF13456">
    <property type="entry name" value="RVT_3"/>
    <property type="match status" value="1"/>
</dbReference>
<evidence type="ECO:0000313" key="2">
    <source>
        <dbReference type="EMBL" id="WOK93800.1"/>
    </source>
</evidence>
<dbReference type="Proteomes" id="UP001327560">
    <property type="component" value="Chromosome 1"/>
</dbReference>
<keyword evidence="3" id="KW-1185">Reference proteome</keyword>
<protein>
    <submittedName>
        <fullName evidence="2">Ribonuclease H protein</fullName>
    </submittedName>
</protein>
<dbReference type="Gene3D" id="3.30.420.10">
    <property type="entry name" value="Ribonuclease H-like superfamily/Ribonuclease H"/>
    <property type="match status" value="1"/>
</dbReference>
<name>A0AAQ3JSR9_9LILI</name>
<dbReference type="CDD" id="cd06222">
    <property type="entry name" value="RNase_H_like"/>
    <property type="match status" value="1"/>
</dbReference>
<evidence type="ECO:0000259" key="1">
    <source>
        <dbReference type="Pfam" id="PF13456"/>
    </source>
</evidence>
<dbReference type="InterPro" id="IPR044730">
    <property type="entry name" value="RNase_H-like_dom_plant"/>
</dbReference>
<dbReference type="GO" id="GO:0004523">
    <property type="term" value="F:RNA-DNA hybrid ribonuclease activity"/>
    <property type="evidence" value="ECO:0007669"/>
    <property type="project" value="InterPro"/>
</dbReference>
<dbReference type="InterPro" id="IPR002156">
    <property type="entry name" value="RNaseH_domain"/>
</dbReference>
<organism evidence="2 3">
    <name type="scientific">Canna indica</name>
    <name type="common">Indian-shot</name>
    <dbReference type="NCBI Taxonomy" id="4628"/>
    <lineage>
        <taxon>Eukaryota</taxon>
        <taxon>Viridiplantae</taxon>
        <taxon>Streptophyta</taxon>
        <taxon>Embryophyta</taxon>
        <taxon>Tracheophyta</taxon>
        <taxon>Spermatophyta</taxon>
        <taxon>Magnoliopsida</taxon>
        <taxon>Liliopsida</taxon>
        <taxon>Zingiberales</taxon>
        <taxon>Cannaceae</taxon>
        <taxon>Canna</taxon>
    </lineage>
</organism>
<sequence>MIPPRRPPPKTHDHILASIDSKLSNRKTSLLSQAGKIVMINSVLNSIPTYSLSVTWINSDISNEIESRIRHFLWSHSPNKRGMNLINWDTITLPKDRDGGGGGGGKLNNVIIETDCKLIVDSINNNMDQIPSLDNLYSNIKTLLVSFSNVIISYISRDQNKAAH</sequence>
<dbReference type="PANTHER" id="PTHR33116">
    <property type="entry name" value="REVERSE TRANSCRIPTASE ZINC-BINDING DOMAIN-CONTAINING PROTEIN-RELATED-RELATED"/>
    <property type="match status" value="1"/>
</dbReference>
<dbReference type="PANTHER" id="PTHR33116:SF78">
    <property type="entry name" value="OS12G0587133 PROTEIN"/>
    <property type="match status" value="1"/>
</dbReference>
<dbReference type="InterPro" id="IPR036397">
    <property type="entry name" value="RNaseH_sf"/>
</dbReference>
<feature type="domain" description="RNase H type-1" evidence="1">
    <location>
        <begin position="106"/>
        <end position="164"/>
    </location>
</feature>
<evidence type="ECO:0000313" key="3">
    <source>
        <dbReference type="Proteomes" id="UP001327560"/>
    </source>
</evidence>
<accession>A0AAQ3JSR9</accession>
<proteinExistence type="predicted"/>
<gene>
    <name evidence="2" type="ORF">Cni_G02501</name>
</gene>
<dbReference type="EMBL" id="CP136890">
    <property type="protein sequence ID" value="WOK93800.1"/>
    <property type="molecule type" value="Genomic_DNA"/>
</dbReference>
<dbReference type="GO" id="GO:0003676">
    <property type="term" value="F:nucleic acid binding"/>
    <property type="evidence" value="ECO:0007669"/>
    <property type="project" value="InterPro"/>
</dbReference>